<dbReference type="InterPro" id="IPR002549">
    <property type="entry name" value="AI-2E-like"/>
</dbReference>
<gene>
    <name evidence="7" type="ORF">FHD67_14915</name>
</gene>
<comment type="similarity">
    <text evidence="2">Belongs to the autoinducer-2 exporter (AI-2E) (TC 2.A.86) family.</text>
</comment>
<evidence type="ECO:0000256" key="3">
    <source>
        <dbReference type="ARBA" id="ARBA00022692"/>
    </source>
</evidence>
<dbReference type="Pfam" id="PF01594">
    <property type="entry name" value="AI-2E_transport"/>
    <property type="match status" value="1"/>
</dbReference>
<keyword evidence="4 6" id="KW-1133">Transmembrane helix</keyword>
<organism evidence="7 8">
    <name type="scientific">Paracoccus haeundaensis</name>
    <dbReference type="NCBI Taxonomy" id="225362"/>
    <lineage>
        <taxon>Bacteria</taxon>
        <taxon>Pseudomonadati</taxon>
        <taxon>Pseudomonadota</taxon>
        <taxon>Alphaproteobacteria</taxon>
        <taxon>Rhodobacterales</taxon>
        <taxon>Paracoccaceae</taxon>
        <taxon>Paracoccus</taxon>
    </lineage>
</organism>
<evidence type="ECO:0000256" key="2">
    <source>
        <dbReference type="ARBA" id="ARBA00009773"/>
    </source>
</evidence>
<accession>A0A5C4R401</accession>
<protein>
    <submittedName>
        <fullName evidence="7">AI-2E family transporter</fullName>
    </submittedName>
</protein>
<dbReference type="RefSeq" id="WP_139599157.1">
    <property type="nucleotide sequence ID" value="NZ_VDDC01000028.1"/>
</dbReference>
<dbReference type="PANTHER" id="PTHR21716:SF61">
    <property type="entry name" value="BLR8064 PROTEIN"/>
    <property type="match status" value="1"/>
</dbReference>
<evidence type="ECO:0000256" key="1">
    <source>
        <dbReference type="ARBA" id="ARBA00004141"/>
    </source>
</evidence>
<keyword evidence="3 6" id="KW-0812">Transmembrane</keyword>
<reference evidence="7 8" key="1">
    <citation type="submission" date="2019-06" db="EMBL/GenBank/DDBJ databases">
        <authorList>
            <person name="Li J."/>
        </authorList>
    </citation>
    <scope>NUCLEOTIDE SEQUENCE [LARGE SCALE GENOMIC DNA]</scope>
    <source>
        <strain evidence="7 8">CGMCC 1.8012</strain>
    </source>
</reference>
<keyword evidence="5 6" id="KW-0472">Membrane</keyword>
<evidence type="ECO:0000256" key="6">
    <source>
        <dbReference type="SAM" id="Phobius"/>
    </source>
</evidence>
<feature type="transmembrane region" description="Helical" evidence="6">
    <location>
        <begin position="171"/>
        <end position="189"/>
    </location>
</feature>
<comment type="caution">
    <text evidence="7">The sequence shown here is derived from an EMBL/GenBank/DDBJ whole genome shotgun (WGS) entry which is preliminary data.</text>
</comment>
<evidence type="ECO:0000313" key="8">
    <source>
        <dbReference type="Proteomes" id="UP000304880"/>
    </source>
</evidence>
<feature type="transmembrane region" description="Helical" evidence="6">
    <location>
        <begin position="318"/>
        <end position="349"/>
    </location>
</feature>
<keyword evidence="8" id="KW-1185">Reference proteome</keyword>
<comment type="subcellular location">
    <subcellularLocation>
        <location evidence="1">Membrane</location>
        <topology evidence="1">Multi-pass membrane protein</topology>
    </subcellularLocation>
</comment>
<feature type="transmembrane region" description="Helical" evidence="6">
    <location>
        <begin position="253"/>
        <end position="271"/>
    </location>
</feature>
<dbReference type="EMBL" id="VDDC01000028">
    <property type="protein sequence ID" value="TNH38501.1"/>
    <property type="molecule type" value="Genomic_DNA"/>
</dbReference>
<feature type="transmembrane region" description="Helical" evidence="6">
    <location>
        <begin position="27"/>
        <end position="60"/>
    </location>
</feature>
<evidence type="ECO:0000256" key="5">
    <source>
        <dbReference type="ARBA" id="ARBA00023136"/>
    </source>
</evidence>
<dbReference type="AlphaFoldDB" id="A0A5C4R401"/>
<feature type="transmembrane region" description="Helical" evidence="6">
    <location>
        <begin position="278"/>
        <end position="298"/>
    </location>
</feature>
<feature type="transmembrane region" description="Helical" evidence="6">
    <location>
        <begin position="72"/>
        <end position="98"/>
    </location>
</feature>
<sequence>MTPGADRNAVPRPAPRPLVTDLSAARWLLLGILAASIYFFHGFLIPVLAATIICVASWRIRERLAERSGPTLAATLLVLAILCILVVPLLMALTYAAAELRVWILWAGNVNAMGEATPPWIADIPRVGPWLDQQWRTYIGQPGAISQLVQAVTGSNIYSVYRGILTAGSTAFHFMLNLLFTLIALFVFYRDGESIVAQLDRVGARILPGRWSHMSRVVPATISATVTGMTLIAIGEGVILGTAYWLAGVPSPVFFGVVTGFMALIPGGAPLSFTLISAYLVFSGTPVAGAALFLWGTVELFIVDKTIRPVLIGGPVKLPFLATFFGLIGGIKTMGLVGLFVGPVLMALLMSIWREWQRDVSQPAAPLPGPVDP</sequence>
<evidence type="ECO:0000313" key="7">
    <source>
        <dbReference type="EMBL" id="TNH38501.1"/>
    </source>
</evidence>
<name>A0A5C4R401_9RHOB</name>
<proteinExistence type="inferred from homology"/>
<dbReference type="GO" id="GO:0016020">
    <property type="term" value="C:membrane"/>
    <property type="evidence" value="ECO:0007669"/>
    <property type="project" value="UniProtKB-SubCell"/>
</dbReference>
<evidence type="ECO:0000256" key="4">
    <source>
        <dbReference type="ARBA" id="ARBA00022989"/>
    </source>
</evidence>
<feature type="transmembrane region" description="Helical" evidence="6">
    <location>
        <begin position="220"/>
        <end position="247"/>
    </location>
</feature>
<dbReference type="Proteomes" id="UP000304880">
    <property type="component" value="Unassembled WGS sequence"/>
</dbReference>
<dbReference type="PANTHER" id="PTHR21716">
    <property type="entry name" value="TRANSMEMBRANE PROTEIN"/>
    <property type="match status" value="1"/>
</dbReference>